<keyword evidence="6" id="KW-1133">Transmembrane helix</keyword>
<evidence type="ECO:0000256" key="8">
    <source>
        <dbReference type="RuleBase" id="RU366017"/>
    </source>
</evidence>
<keyword evidence="4 8" id="KW-0808">Transferase</keyword>
<dbReference type="GO" id="GO:0005737">
    <property type="term" value="C:cytoplasm"/>
    <property type="evidence" value="ECO:0007669"/>
    <property type="project" value="TreeGrafter"/>
</dbReference>
<dbReference type="GO" id="GO:0016020">
    <property type="term" value="C:membrane"/>
    <property type="evidence" value="ECO:0007669"/>
    <property type="project" value="UniProtKB-SubCell"/>
</dbReference>
<evidence type="ECO:0000256" key="7">
    <source>
        <dbReference type="ARBA" id="ARBA00023136"/>
    </source>
</evidence>
<dbReference type="InterPro" id="IPR008166">
    <property type="entry name" value="Glyco_transf_92"/>
</dbReference>
<evidence type="ECO:0000256" key="5">
    <source>
        <dbReference type="ARBA" id="ARBA00022692"/>
    </source>
</evidence>
<keyword evidence="5" id="KW-0812">Transmembrane</keyword>
<keyword evidence="7" id="KW-0472">Membrane</keyword>
<dbReference type="AlphaFoldDB" id="A0A183ENB1"/>
<reference evidence="9" key="1">
    <citation type="submission" date="2016-06" db="UniProtKB">
        <authorList>
            <consortium name="WormBaseParasite"/>
        </authorList>
    </citation>
    <scope>IDENTIFICATION</scope>
</reference>
<proteinExistence type="inferred from homology"/>
<evidence type="ECO:0000313" key="9">
    <source>
        <dbReference type="WBParaSite" id="GPUH_0002247901-mRNA-1"/>
    </source>
</evidence>
<dbReference type="PANTHER" id="PTHR21461">
    <property type="entry name" value="GLYCOSYLTRANSFERASE FAMILY 92 PROTEIN"/>
    <property type="match status" value="1"/>
</dbReference>
<evidence type="ECO:0000256" key="6">
    <source>
        <dbReference type="ARBA" id="ARBA00022989"/>
    </source>
</evidence>
<accession>A0A183ENB1</accession>
<evidence type="ECO:0000256" key="3">
    <source>
        <dbReference type="ARBA" id="ARBA00022676"/>
    </source>
</evidence>
<evidence type="ECO:0000256" key="4">
    <source>
        <dbReference type="ARBA" id="ARBA00022679"/>
    </source>
</evidence>
<organism evidence="9">
    <name type="scientific">Gongylonema pulchrum</name>
    <dbReference type="NCBI Taxonomy" id="637853"/>
    <lineage>
        <taxon>Eukaryota</taxon>
        <taxon>Metazoa</taxon>
        <taxon>Ecdysozoa</taxon>
        <taxon>Nematoda</taxon>
        <taxon>Chromadorea</taxon>
        <taxon>Rhabditida</taxon>
        <taxon>Spirurina</taxon>
        <taxon>Spiruromorpha</taxon>
        <taxon>Spiruroidea</taxon>
        <taxon>Gongylonematidae</taxon>
        <taxon>Gongylonema</taxon>
    </lineage>
</organism>
<sequence length="300" mass="34341">LGAYAISSYSIRITATNKCMLPVSLKLHLRNGTNFVTVPMLTHPILTCPCDFYGHYAVTFRNKAMEELLSKSQQTLPQAFLSRADKPAVKVPIQLLDARGPWKHKMAVCATPLSLAADWTLMVQFFEVEIKICHPEVPPKRSFLLIDLFQIWIAQGVTKFYIYIQSLAPEVFAVLKLYQQSGDVSVELISYALPETSKNANKIVSFLRIHRDERSLPVNDCLLRSRGNAKYTISADFEEVFVTFKNFTLFEMLEKQQGMSQKSGSYVIRSTSAYYEVGSSLFFFCYPSNYKYFEVNIYRY</sequence>
<dbReference type="Pfam" id="PF01697">
    <property type="entry name" value="Glyco_transf_92"/>
    <property type="match status" value="1"/>
</dbReference>
<comment type="similarity">
    <text evidence="2 8">Belongs to the glycosyltransferase 92 family.</text>
</comment>
<dbReference type="GO" id="GO:0016757">
    <property type="term" value="F:glycosyltransferase activity"/>
    <property type="evidence" value="ECO:0007669"/>
    <property type="project" value="UniProtKB-UniRule"/>
</dbReference>
<comment type="subcellular location">
    <subcellularLocation>
        <location evidence="1">Membrane</location>
        <topology evidence="1">Single-pass membrane protein</topology>
    </subcellularLocation>
</comment>
<keyword evidence="3 8" id="KW-0328">Glycosyltransferase</keyword>
<name>A0A183ENB1_9BILA</name>
<dbReference type="EC" id="2.4.1.-" evidence="8"/>
<evidence type="ECO:0000256" key="1">
    <source>
        <dbReference type="ARBA" id="ARBA00004167"/>
    </source>
</evidence>
<evidence type="ECO:0000256" key="2">
    <source>
        <dbReference type="ARBA" id="ARBA00007647"/>
    </source>
</evidence>
<dbReference type="PANTHER" id="PTHR21461:SF80">
    <property type="entry name" value="GLYCOSYLTRANSFERASE FAMILY 92 PROTEIN"/>
    <property type="match status" value="1"/>
</dbReference>
<protein>
    <recommendedName>
        <fullName evidence="8">Glycosyltransferase family 92 protein</fullName>
        <ecNumber evidence="8">2.4.1.-</ecNumber>
    </recommendedName>
</protein>
<dbReference type="WBParaSite" id="GPUH_0002247901-mRNA-1">
    <property type="protein sequence ID" value="GPUH_0002247901-mRNA-1"/>
    <property type="gene ID" value="GPUH_0002247901"/>
</dbReference>